<proteinExistence type="predicted"/>
<dbReference type="GO" id="GO:0008168">
    <property type="term" value="F:methyltransferase activity"/>
    <property type="evidence" value="ECO:0007669"/>
    <property type="project" value="UniProtKB-KW"/>
</dbReference>
<dbReference type="SMART" id="SM00317">
    <property type="entry name" value="SET"/>
    <property type="match status" value="1"/>
</dbReference>
<dbReference type="EMBL" id="KI693298">
    <property type="protein sequence ID" value="ETM44656.1"/>
    <property type="molecule type" value="Genomic_DNA"/>
</dbReference>
<sequence length="518" mass="56144">MPGLSAAELPPQALHPGDVIEYFLRAFVGGGGSRGFRRAVVTSVDGGGSGNFPISVDTNEAMTTDMMVKLIKARSSKPVAGVWRKLRTFQLVPGTFVAPNRASALKTALEGAVAAAFQAVREALEDQCDEIVPETPQSSVCSSPVLVSGLEDVPVPSAPSSAISAPADSGGASPTYNAGDASEESFVRSSVIEIVNLVSSEEDRELQVASPGDQPSFVSDLKAATYMRAIPNRHARGKIRHQASKKRAQWHVPRSRKRRHLAKRAITRSGNVIYHAKAFKPAKFEEEPRGVERGGEAARPAKVWPVEVEQITTCKRNGIKFPDIGSVDRCRCFGDCFLDTRSNVASASSFCTPKYCKLGARCSNAPRTLNTLKLFDTGRVGLGVYTTTALDVGDVIGEYCGELTEFAAVVEGQPAQARKHNSGYTMLYNAKSVRGKYVYVDALRCGSITRFLSHACQSNAAFVEQQTRSLVRVLVKMIKNVKASAKVTVHYGDEHWFKCACDVCWEDQRGQEESSEEE</sequence>
<dbReference type="PROSITE" id="PS50280">
    <property type="entry name" value="SET"/>
    <property type="match status" value="1"/>
</dbReference>
<evidence type="ECO:0000256" key="2">
    <source>
        <dbReference type="ARBA" id="ARBA00004286"/>
    </source>
</evidence>
<dbReference type="GO" id="GO:0032259">
    <property type="term" value="P:methylation"/>
    <property type="evidence" value="ECO:0007669"/>
    <property type="project" value="UniProtKB-KW"/>
</dbReference>
<keyword evidence="6" id="KW-0949">S-adenosyl-L-methionine</keyword>
<evidence type="ECO:0000256" key="3">
    <source>
        <dbReference type="ARBA" id="ARBA00022454"/>
    </source>
</evidence>
<accession>W2N7T7</accession>
<evidence type="ECO:0000256" key="1">
    <source>
        <dbReference type="ARBA" id="ARBA00004123"/>
    </source>
</evidence>
<keyword evidence="7" id="KW-0539">Nucleus</keyword>
<feature type="domain" description="SET" evidence="9">
    <location>
        <begin position="370"/>
        <end position="492"/>
    </location>
</feature>
<keyword evidence="4" id="KW-0489">Methyltransferase</keyword>
<dbReference type="Pfam" id="PF00856">
    <property type="entry name" value="SET"/>
    <property type="match status" value="1"/>
</dbReference>
<organism evidence="10">
    <name type="scientific">Phytophthora nicotianae</name>
    <name type="common">Potato buckeye rot agent</name>
    <name type="synonym">Phytophthora parasitica</name>
    <dbReference type="NCBI Taxonomy" id="4792"/>
    <lineage>
        <taxon>Eukaryota</taxon>
        <taxon>Sar</taxon>
        <taxon>Stramenopiles</taxon>
        <taxon>Oomycota</taxon>
        <taxon>Peronosporomycetes</taxon>
        <taxon>Peronosporales</taxon>
        <taxon>Peronosporaceae</taxon>
        <taxon>Phytophthora</taxon>
    </lineage>
</organism>
<dbReference type="GO" id="GO:0005694">
    <property type="term" value="C:chromosome"/>
    <property type="evidence" value="ECO:0007669"/>
    <property type="project" value="UniProtKB-SubCell"/>
</dbReference>
<evidence type="ECO:0000256" key="4">
    <source>
        <dbReference type="ARBA" id="ARBA00022603"/>
    </source>
</evidence>
<protein>
    <recommendedName>
        <fullName evidence="9">SET domain-containing protein</fullName>
    </recommendedName>
</protein>
<gene>
    <name evidence="10" type="ORF">L914_10131</name>
</gene>
<dbReference type="GO" id="GO:0005634">
    <property type="term" value="C:nucleus"/>
    <property type="evidence" value="ECO:0007669"/>
    <property type="project" value="UniProtKB-SubCell"/>
</dbReference>
<dbReference type="AlphaFoldDB" id="W2N7T7"/>
<dbReference type="VEuPathDB" id="FungiDB:PPTG_01917"/>
<evidence type="ECO:0000256" key="8">
    <source>
        <dbReference type="SAM" id="MobiDB-lite"/>
    </source>
</evidence>
<evidence type="ECO:0000256" key="7">
    <source>
        <dbReference type="ARBA" id="ARBA00023242"/>
    </source>
</evidence>
<feature type="compositionally biased region" description="Low complexity" evidence="8">
    <location>
        <begin position="157"/>
        <end position="174"/>
    </location>
</feature>
<dbReference type="PANTHER" id="PTHR22884">
    <property type="entry name" value="SET DOMAIN PROTEINS"/>
    <property type="match status" value="1"/>
</dbReference>
<dbReference type="Gene3D" id="2.170.270.10">
    <property type="entry name" value="SET domain"/>
    <property type="match status" value="1"/>
</dbReference>
<dbReference type="InterPro" id="IPR050777">
    <property type="entry name" value="SET2_Histone-Lys_MeTrsfase"/>
</dbReference>
<dbReference type="InterPro" id="IPR046341">
    <property type="entry name" value="SET_dom_sf"/>
</dbReference>
<dbReference type="InterPro" id="IPR001214">
    <property type="entry name" value="SET_dom"/>
</dbReference>
<evidence type="ECO:0000256" key="6">
    <source>
        <dbReference type="ARBA" id="ARBA00022691"/>
    </source>
</evidence>
<feature type="region of interest" description="Disordered" evidence="8">
    <location>
        <begin position="157"/>
        <end position="181"/>
    </location>
</feature>
<evidence type="ECO:0000259" key="9">
    <source>
        <dbReference type="PROSITE" id="PS50280"/>
    </source>
</evidence>
<dbReference type="SUPFAM" id="SSF82199">
    <property type="entry name" value="SET domain"/>
    <property type="match status" value="1"/>
</dbReference>
<reference evidence="10" key="1">
    <citation type="submission" date="2013-11" db="EMBL/GenBank/DDBJ databases">
        <title>The Genome Sequence of Phytophthora parasitica IAC_01/95.</title>
        <authorList>
            <consortium name="The Broad Institute Genomics Platform"/>
            <person name="Russ C."/>
            <person name="Tyler B."/>
            <person name="Panabieres F."/>
            <person name="Shan W."/>
            <person name="Tripathy S."/>
            <person name="Grunwald N."/>
            <person name="Machado M."/>
            <person name="Johnson C.S."/>
            <person name="Arredondo F."/>
            <person name="Hong C."/>
            <person name="Coffey M."/>
            <person name="Young S.K."/>
            <person name="Zeng Q."/>
            <person name="Gargeya S."/>
            <person name="Fitzgerald M."/>
            <person name="Abouelleil A."/>
            <person name="Alvarado L."/>
            <person name="Chapman S.B."/>
            <person name="Gainer-Dewar J."/>
            <person name="Goldberg J."/>
            <person name="Griggs A."/>
            <person name="Gujja S."/>
            <person name="Hansen M."/>
            <person name="Howarth C."/>
            <person name="Imamovic A."/>
            <person name="Ireland A."/>
            <person name="Larimer J."/>
            <person name="McCowan C."/>
            <person name="Murphy C."/>
            <person name="Pearson M."/>
            <person name="Poon T.W."/>
            <person name="Priest M."/>
            <person name="Roberts A."/>
            <person name="Saif S."/>
            <person name="Shea T."/>
            <person name="Sykes S."/>
            <person name="Wortman J."/>
            <person name="Nusbaum C."/>
            <person name="Birren B."/>
        </authorList>
    </citation>
    <scope>NUCLEOTIDE SEQUENCE [LARGE SCALE GENOMIC DNA]</scope>
    <source>
        <strain evidence="10">IAC_01/95</strain>
    </source>
</reference>
<keyword evidence="3" id="KW-0158">Chromosome</keyword>
<comment type="subcellular location">
    <subcellularLocation>
        <location evidence="2">Chromosome</location>
    </subcellularLocation>
    <subcellularLocation>
        <location evidence="1">Nucleus</location>
    </subcellularLocation>
</comment>
<feature type="region of interest" description="Disordered" evidence="8">
    <location>
        <begin position="236"/>
        <end position="258"/>
    </location>
</feature>
<dbReference type="Proteomes" id="UP000054532">
    <property type="component" value="Unassembled WGS sequence"/>
</dbReference>
<keyword evidence="5" id="KW-0808">Transferase</keyword>
<evidence type="ECO:0000256" key="5">
    <source>
        <dbReference type="ARBA" id="ARBA00022679"/>
    </source>
</evidence>
<name>W2N7T7_PHYNI</name>
<evidence type="ECO:0000313" key="10">
    <source>
        <dbReference type="EMBL" id="ETM44656.1"/>
    </source>
</evidence>